<sequence length="324" mass="34389">MRLLVTGGAGYVGSVVAAQLVEAGHETVVLDDLSKGHEDAVPEGARLARGSLLDEAFVRDTLAGGFDGVLHFAALSLVAESVEEPERYYRNNVGGTLNLLGAMGEAGVGRLVFSSTAAVYGEPEEVPIPETAPAAPTNPYGNSKLAVDRLIGDVARARGLAATSLRYFNVAGASGRFGEDHEPETHLIPIVLQAAAGARESVKVFGTDYPTRDGTAVRDYIHVEDLGRAHQLALEASEPGEHRVYNLGNGSGFSVLQVIEAARSVTGVEIPAEEAPRRAGDPPELVASSDAIRADLGWRPEKPDLEAMIFDAWGWMQEHPRGYE</sequence>
<dbReference type="UniPathway" id="UPA00214"/>
<evidence type="ECO:0000259" key="11">
    <source>
        <dbReference type="Pfam" id="PF01370"/>
    </source>
</evidence>
<evidence type="ECO:0000256" key="5">
    <source>
        <dbReference type="ARBA" id="ARBA00013189"/>
    </source>
</evidence>
<dbReference type="GO" id="GO:0033499">
    <property type="term" value="P:galactose catabolic process via UDP-galactose, Leloir pathway"/>
    <property type="evidence" value="ECO:0007669"/>
    <property type="project" value="TreeGrafter"/>
</dbReference>
<proteinExistence type="inferred from homology"/>
<comment type="subunit">
    <text evidence="10">Homodimer.</text>
</comment>
<dbReference type="PANTHER" id="PTHR43725">
    <property type="entry name" value="UDP-GLUCOSE 4-EPIMERASE"/>
    <property type="match status" value="1"/>
</dbReference>
<evidence type="ECO:0000313" key="12">
    <source>
        <dbReference type="EMBL" id="CAA9441111.1"/>
    </source>
</evidence>
<keyword evidence="8 10" id="KW-0413">Isomerase</keyword>
<evidence type="ECO:0000256" key="6">
    <source>
        <dbReference type="ARBA" id="ARBA00018569"/>
    </source>
</evidence>
<keyword evidence="9 10" id="KW-0119">Carbohydrate metabolism</keyword>
<comment type="pathway">
    <text evidence="3 10">Carbohydrate metabolism; galactose metabolism.</text>
</comment>
<feature type="domain" description="NAD-dependent epimerase/dehydratase" evidence="11">
    <location>
        <begin position="4"/>
        <end position="248"/>
    </location>
</feature>
<dbReference type="PANTHER" id="PTHR43725:SF53">
    <property type="entry name" value="UDP-ARABINOSE 4-EPIMERASE 1"/>
    <property type="match status" value="1"/>
</dbReference>
<evidence type="ECO:0000256" key="1">
    <source>
        <dbReference type="ARBA" id="ARBA00000083"/>
    </source>
</evidence>
<dbReference type="EMBL" id="CADCUT010000236">
    <property type="protein sequence ID" value="CAA9441111.1"/>
    <property type="molecule type" value="Genomic_DNA"/>
</dbReference>
<dbReference type="InterPro" id="IPR001509">
    <property type="entry name" value="Epimerase_deHydtase"/>
</dbReference>
<keyword evidence="7 10" id="KW-0520">NAD</keyword>
<evidence type="ECO:0000256" key="7">
    <source>
        <dbReference type="ARBA" id="ARBA00023027"/>
    </source>
</evidence>
<evidence type="ECO:0000256" key="9">
    <source>
        <dbReference type="ARBA" id="ARBA00023277"/>
    </source>
</evidence>
<dbReference type="Pfam" id="PF01370">
    <property type="entry name" value="Epimerase"/>
    <property type="match status" value="1"/>
</dbReference>
<dbReference type="Gene3D" id="3.90.25.10">
    <property type="entry name" value="UDP-galactose 4-epimerase, domain 1"/>
    <property type="match status" value="1"/>
</dbReference>
<dbReference type="InterPro" id="IPR005886">
    <property type="entry name" value="UDP_G4E"/>
</dbReference>
<accession>A0A6J4QCR4</accession>
<dbReference type="CDD" id="cd05247">
    <property type="entry name" value="UDP_G4E_1_SDR_e"/>
    <property type="match status" value="1"/>
</dbReference>
<evidence type="ECO:0000256" key="4">
    <source>
        <dbReference type="ARBA" id="ARBA00007637"/>
    </source>
</evidence>
<reference evidence="12" key="1">
    <citation type="submission" date="2020-02" db="EMBL/GenBank/DDBJ databases">
        <authorList>
            <person name="Meier V. D."/>
        </authorList>
    </citation>
    <scope>NUCLEOTIDE SEQUENCE</scope>
    <source>
        <strain evidence="12">AVDCRST_MAG03</strain>
    </source>
</reference>
<evidence type="ECO:0000256" key="3">
    <source>
        <dbReference type="ARBA" id="ARBA00004947"/>
    </source>
</evidence>
<comment type="catalytic activity">
    <reaction evidence="1 10">
        <text>UDP-alpha-D-glucose = UDP-alpha-D-galactose</text>
        <dbReference type="Rhea" id="RHEA:22168"/>
        <dbReference type="ChEBI" id="CHEBI:58885"/>
        <dbReference type="ChEBI" id="CHEBI:66914"/>
        <dbReference type="EC" id="5.1.3.2"/>
    </reaction>
</comment>
<organism evidence="12">
    <name type="scientific">uncultured Rubrobacteraceae bacterium</name>
    <dbReference type="NCBI Taxonomy" id="349277"/>
    <lineage>
        <taxon>Bacteria</taxon>
        <taxon>Bacillati</taxon>
        <taxon>Actinomycetota</taxon>
        <taxon>Rubrobacteria</taxon>
        <taxon>Rubrobacterales</taxon>
        <taxon>Rubrobacteraceae</taxon>
        <taxon>environmental samples</taxon>
    </lineage>
</organism>
<comment type="cofactor">
    <cofactor evidence="2 10">
        <name>NAD(+)</name>
        <dbReference type="ChEBI" id="CHEBI:57540"/>
    </cofactor>
</comment>
<dbReference type="GO" id="GO:0003978">
    <property type="term" value="F:UDP-glucose 4-epimerase activity"/>
    <property type="evidence" value="ECO:0007669"/>
    <property type="project" value="UniProtKB-UniRule"/>
</dbReference>
<dbReference type="NCBIfam" id="TIGR01179">
    <property type="entry name" value="galE"/>
    <property type="match status" value="1"/>
</dbReference>
<protein>
    <recommendedName>
        <fullName evidence="6 10">UDP-glucose 4-epimerase</fullName>
        <ecNumber evidence="5 10">5.1.3.2</ecNumber>
    </recommendedName>
</protein>
<comment type="similarity">
    <text evidence="4 10">Belongs to the NAD(P)-dependent epimerase/dehydratase family.</text>
</comment>
<name>A0A6J4QCR4_9ACTN</name>
<evidence type="ECO:0000256" key="8">
    <source>
        <dbReference type="ARBA" id="ARBA00023235"/>
    </source>
</evidence>
<dbReference type="InterPro" id="IPR036291">
    <property type="entry name" value="NAD(P)-bd_dom_sf"/>
</dbReference>
<evidence type="ECO:0000256" key="2">
    <source>
        <dbReference type="ARBA" id="ARBA00001911"/>
    </source>
</evidence>
<evidence type="ECO:0000256" key="10">
    <source>
        <dbReference type="RuleBase" id="RU366046"/>
    </source>
</evidence>
<dbReference type="AlphaFoldDB" id="A0A6J4QCR4"/>
<dbReference type="Gene3D" id="3.40.50.720">
    <property type="entry name" value="NAD(P)-binding Rossmann-like Domain"/>
    <property type="match status" value="1"/>
</dbReference>
<gene>
    <name evidence="12" type="ORF">AVDCRST_MAG03-4061</name>
</gene>
<dbReference type="EC" id="5.1.3.2" evidence="5 10"/>
<dbReference type="SUPFAM" id="SSF51735">
    <property type="entry name" value="NAD(P)-binding Rossmann-fold domains"/>
    <property type="match status" value="1"/>
</dbReference>